<dbReference type="Proteomes" id="UP000005237">
    <property type="component" value="Unassembled WGS sequence"/>
</dbReference>
<feature type="compositionally biased region" description="Polar residues" evidence="1">
    <location>
        <begin position="10"/>
        <end position="20"/>
    </location>
</feature>
<dbReference type="InterPro" id="IPR035437">
    <property type="entry name" value="SNase_OB-fold_sf"/>
</dbReference>
<evidence type="ECO:0000313" key="4">
    <source>
        <dbReference type="Proteomes" id="UP000005237"/>
    </source>
</evidence>
<evidence type="ECO:0000256" key="1">
    <source>
        <dbReference type="SAM" id="MobiDB-lite"/>
    </source>
</evidence>
<keyword evidence="2" id="KW-0812">Transmembrane</keyword>
<feature type="region of interest" description="Disordered" evidence="1">
    <location>
        <begin position="1"/>
        <end position="20"/>
    </location>
</feature>
<sequence>MGEEADASATHPQHGQTAISNSNVAKGKLIDPVDRYTALAVRGTIVGVGLAGVVIFLRNSRLFHKFQHVSQIPKDFIRKELELKGKVREVLPSGELRVEHEPVMKVPFLPRRKNVNPGLLNLRLAGVELSKSGQQFLAKDLRLANRPVTFTVIKTVEGSPDSVDADVTVKRTAFGRTNLNLEVVRRGYARVPAPSETKHLKALQSVPAYSRLIQRLLMSEKIADRRGVGVWERDTWVESVQSYPSQVSGIVRSAAITKAVVLLYTVTKDVILYGAKLTQQTYYLVLAIAAYVRNGYRRFALGVDRVTDKYNKVRQRIGGK</sequence>
<keyword evidence="2" id="KW-0472">Membrane</keyword>
<dbReference type="SUPFAM" id="SSF50199">
    <property type="entry name" value="Staphylococcal nuclease"/>
    <property type="match status" value="1"/>
</dbReference>
<keyword evidence="2" id="KW-1133">Transmembrane helix</keyword>
<protein>
    <submittedName>
        <fullName evidence="3">Uncharacterized protein</fullName>
    </submittedName>
</protein>
<evidence type="ECO:0000313" key="3">
    <source>
        <dbReference type="EnsemblMetazoa" id="CJA16138.1"/>
    </source>
</evidence>
<feature type="transmembrane region" description="Helical" evidence="2">
    <location>
        <begin position="36"/>
        <end position="57"/>
    </location>
</feature>
<reference evidence="3" key="2">
    <citation type="submission" date="2022-06" db="UniProtKB">
        <authorList>
            <consortium name="EnsemblMetazoa"/>
        </authorList>
    </citation>
    <scope>IDENTIFICATION</scope>
    <source>
        <strain evidence="3">DF5081</strain>
    </source>
</reference>
<dbReference type="Gene3D" id="2.40.50.90">
    <property type="match status" value="1"/>
</dbReference>
<dbReference type="GO" id="GO:0005615">
    <property type="term" value="C:extracellular space"/>
    <property type="evidence" value="ECO:0007669"/>
    <property type="project" value="TreeGrafter"/>
</dbReference>
<evidence type="ECO:0000256" key="2">
    <source>
        <dbReference type="SAM" id="Phobius"/>
    </source>
</evidence>
<reference evidence="4" key="1">
    <citation type="submission" date="2010-08" db="EMBL/GenBank/DDBJ databases">
        <authorList>
            <consortium name="Caenorhabditis japonica Sequencing Consortium"/>
            <person name="Wilson R.K."/>
        </authorList>
    </citation>
    <scope>NUCLEOTIDE SEQUENCE [LARGE SCALE GENOMIC DNA]</scope>
    <source>
        <strain evidence="4">DF5081</strain>
    </source>
</reference>
<dbReference type="PANTHER" id="PTHR28434:SF1">
    <property type="entry name" value="PROTEIN C3ORF33"/>
    <property type="match status" value="1"/>
</dbReference>
<accession>A0A8R1I5L2</accession>
<dbReference type="InterPro" id="IPR042421">
    <property type="entry name" value="C3orf33-like"/>
</dbReference>
<proteinExistence type="predicted"/>
<dbReference type="EnsemblMetazoa" id="CJA16138.1">
    <property type="protein sequence ID" value="CJA16138.1"/>
    <property type="gene ID" value="WBGene00135342"/>
</dbReference>
<organism evidence="3 4">
    <name type="scientific">Caenorhabditis japonica</name>
    <dbReference type="NCBI Taxonomy" id="281687"/>
    <lineage>
        <taxon>Eukaryota</taxon>
        <taxon>Metazoa</taxon>
        <taxon>Ecdysozoa</taxon>
        <taxon>Nematoda</taxon>
        <taxon>Chromadorea</taxon>
        <taxon>Rhabditida</taxon>
        <taxon>Rhabditina</taxon>
        <taxon>Rhabditomorpha</taxon>
        <taxon>Rhabditoidea</taxon>
        <taxon>Rhabditidae</taxon>
        <taxon>Peloderinae</taxon>
        <taxon>Caenorhabditis</taxon>
    </lineage>
</organism>
<dbReference type="PANTHER" id="PTHR28434">
    <property type="entry name" value="PROTEIN C3ORF33"/>
    <property type="match status" value="1"/>
</dbReference>
<keyword evidence="4" id="KW-1185">Reference proteome</keyword>
<dbReference type="AlphaFoldDB" id="A0A8R1I5L2"/>
<name>A0A8R1I5L2_CAEJA</name>